<feature type="coiled-coil region" evidence="1">
    <location>
        <begin position="177"/>
        <end position="229"/>
    </location>
</feature>
<accession>A0ABD0TCK3</accession>
<feature type="coiled-coil region" evidence="1">
    <location>
        <begin position="764"/>
        <end position="791"/>
    </location>
</feature>
<comment type="caution">
    <text evidence="3">The sequence shown here is derived from an EMBL/GenBank/DDBJ whole genome shotgun (WGS) entry which is preliminary data.</text>
</comment>
<organism evidence="3 4">
    <name type="scientific">Loxostege sticticalis</name>
    <name type="common">Beet webworm moth</name>
    <dbReference type="NCBI Taxonomy" id="481309"/>
    <lineage>
        <taxon>Eukaryota</taxon>
        <taxon>Metazoa</taxon>
        <taxon>Ecdysozoa</taxon>
        <taxon>Arthropoda</taxon>
        <taxon>Hexapoda</taxon>
        <taxon>Insecta</taxon>
        <taxon>Pterygota</taxon>
        <taxon>Neoptera</taxon>
        <taxon>Endopterygota</taxon>
        <taxon>Lepidoptera</taxon>
        <taxon>Glossata</taxon>
        <taxon>Ditrysia</taxon>
        <taxon>Pyraloidea</taxon>
        <taxon>Crambidae</taxon>
        <taxon>Pyraustinae</taxon>
        <taxon>Loxostege</taxon>
    </lineage>
</organism>
<keyword evidence="1" id="KW-0175">Coiled coil</keyword>
<feature type="coiled-coil region" evidence="1">
    <location>
        <begin position="527"/>
        <end position="606"/>
    </location>
</feature>
<name>A0ABD0TCK3_LOXSC</name>
<dbReference type="AlphaFoldDB" id="A0ABD0TCK3"/>
<feature type="coiled-coil region" evidence="1">
    <location>
        <begin position="289"/>
        <end position="383"/>
    </location>
</feature>
<dbReference type="EMBL" id="JBEDNZ010000006">
    <property type="protein sequence ID" value="KAL0840999.1"/>
    <property type="molecule type" value="Genomic_DNA"/>
</dbReference>
<dbReference type="Proteomes" id="UP001549921">
    <property type="component" value="Unassembled WGS sequence"/>
</dbReference>
<sequence length="1009" mass="117826">MSESTRSGGSYQQCLCTEDSSSTSPPLTPSCVCPRDEHEIVVHEETCLLFKNEKIIFPHEPHVCECDDEPQFEDGICRCCACPVDQCRCKKAGREAFDEWRNKRDIGAMPAVLESTHPLMQRFQMTLKHFLEKENQLAEEEILNLREELRLSKLGYDRDLEAIYRSDHDTNAQRVLIGEYEATLNQKTKDRQDAEERAREANERYKRAKEKLEQDIVTEREATEELEALTTLCRQLEEWREETESDLTVSQRMSDKMRAEKRALADEKRQLDMIIYGLSNEVWKLESKLEMFQKQLEIKNVEMEKVNDKVTAYAAELEDLELDKKRLVSLWNSVLVNIQQRDKVYDSVRDDYKILQENYRTLLNNLEITKKVVMEEMNRSKELAMNKDKLVYDIEHATKLYDTEDNKRITLETQIGELGESIEMTERDQDMIKTENQTMLNILKSTEKECDRKTEYKLKLENEILANLQECLLNDKAVESMANGIKKMREMSRKQEISLTAMENQHAKVMLDIEVHRAKQARNNLILEESLAKVRAREKEIDQLQEKYDQKALLVMRKQRELDIVIKKFNALKEIFDMKSPQERRIEELEQQIKGLRERTEGMQHEWLRLQGHVVKLTAQHHKLVADINLINKQIQICEQKTMRIQAECENVLTERGRVERCLRSLRGRLEVLERTRKDAAERNVNAQRATQAITHEYVANLKDSETQIIQLEEEIENMDKEKVNLTQDLDRVQREALIWQRKGILAVELKKNIHNAKSAAGEIGQMRNEIHRMEVRREQLRRTSEKLAEDLALYVTRRETAMEKSRAAAAVEKAHGNSGQTSQSVYHHKLRLARADVARVTKDLAEAKVHMEQLQQEQARLEREVSETASTNAQLEEQIATLLHECREAERQKQWLLERVVRNQRLGNELATAIKRQSVKVKKPKSAVLAEYNQARALNDRLKYIVETLHKEYPYLGDKFETIMNTLNIHTPDSSPRLTEEAGECCQARIPEEDEDSVNVAEKPLEGP</sequence>
<evidence type="ECO:0000256" key="2">
    <source>
        <dbReference type="SAM" id="MobiDB-lite"/>
    </source>
</evidence>
<feature type="coiled-coil region" evidence="1">
    <location>
        <begin position="663"/>
        <end position="736"/>
    </location>
</feature>
<evidence type="ECO:0008006" key="5">
    <source>
        <dbReference type="Google" id="ProtNLM"/>
    </source>
</evidence>
<dbReference type="InterPro" id="IPR037386">
    <property type="entry name" value="CCDC40"/>
</dbReference>
<dbReference type="PANTHER" id="PTHR16275:SF8">
    <property type="entry name" value="COILED-COIL DOMAIN-CONTAINING PROTEIN 40"/>
    <property type="match status" value="1"/>
</dbReference>
<evidence type="ECO:0000256" key="1">
    <source>
        <dbReference type="SAM" id="Coils"/>
    </source>
</evidence>
<evidence type="ECO:0000313" key="3">
    <source>
        <dbReference type="EMBL" id="KAL0840999.1"/>
    </source>
</evidence>
<evidence type="ECO:0000313" key="4">
    <source>
        <dbReference type="Proteomes" id="UP001549921"/>
    </source>
</evidence>
<reference evidence="3 4" key="1">
    <citation type="submission" date="2024-06" db="EMBL/GenBank/DDBJ databases">
        <title>A chromosome-level genome assembly of beet webworm, Loxostege sticticalis.</title>
        <authorList>
            <person name="Zhang Y."/>
        </authorList>
    </citation>
    <scope>NUCLEOTIDE SEQUENCE [LARGE SCALE GENOMIC DNA]</scope>
    <source>
        <strain evidence="3">AQ028</strain>
        <tissue evidence="3">Male pupae</tissue>
    </source>
</reference>
<feature type="coiled-coil region" evidence="1">
    <location>
        <begin position="838"/>
        <end position="900"/>
    </location>
</feature>
<feature type="region of interest" description="Disordered" evidence="2">
    <location>
        <begin position="990"/>
        <end position="1009"/>
    </location>
</feature>
<dbReference type="PANTHER" id="PTHR16275">
    <property type="entry name" value="COILED-COIL DOMAIN-CONTAINING PROTEIN 40"/>
    <property type="match status" value="1"/>
</dbReference>
<protein>
    <recommendedName>
        <fullName evidence="5">Coiled-coil domain-containing protein 40</fullName>
    </recommendedName>
</protein>
<gene>
    <name evidence="3" type="ORF">ABMA28_014776</name>
</gene>
<proteinExistence type="predicted"/>